<dbReference type="Gene3D" id="1.20.120.1630">
    <property type="match status" value="1"/>
</dbReference>
<evidence type="ECO:0000256" key="2">
    <source>
        <dbReference type="ARBA" id="ARBA00022692"/>
    </source>
</evidence>
<keyword evidence="7" id="KW-0808">Transferase</keyword>
<dbReference type="GO" id="GO:0012505">
    <property type="term" value="C:endomembrane system"/>
    <property type="evidence" value="ECO:0007669"/>
    <property type="project" value="UniProtKB-SubCell"/>
</dbReference>
<organism evidence="6 8">
    <name type="scientific">Methanobrevibacter olleyae</name>
    <dbReference type="NCBI Taxonomy" id="294671"/>
    <lineage>
        <taxon>Archaea</taxon>
        <taxon>Methanobacteriati</taxon>
        <taxon>Methanobacteriota</taxon>
        <taxon>Methanomada group</taxon>
        <taxon>Methanobacteria</taxon>
        <taxon>Methanobacteriales</taxon>
        <taxon>Methanobacteriaceae</taxon>
        <taxon>Methanobrevibacter</taxon>
    </lineage>
</organism>
<evidence type="ECO:0000313" key="9">
    <source>
        <dbReference type="Proteomes" id="UP000183442"/>
    </source>
</evidence>
<dbReference type="AlphaFoldDB" id="A0A126QZ17"/>
<dbReference type="Proteomes" id="UP000183442">
    <property type="component" value="Unassembled WGS sequence"/>
</dbReference>
<dbReference type="EMBL" id="CP014265">
    <property type="protein sequence ID" value="AMK15088.1"/>
    <property type="molecule type" value="Genomic_DNA"/>
</dbReference>
<name>A0A126QZ17_METOL</name>
<feature type="transmembrane region" description="Helical" evidence="5">
    <location>
        <begin position="45"/>
        <end position="68"/>
    </location>
</feature>
<dbReference type="PATRIC" id="fig|294671.3.peg.551"/>
<keyword evidence="4 5" id="KW-0472">Membrane</keyword>
<evidence type="ECO:0000313" key="8">
    <source>
        <dbReference type="Proteomes" id="UP000066376"/>
    </source>
</evidence>
<accession>A0A126QZ17</accession>
<keyword evidence="8" id="KW-1185">Reference proteome</keyword>
<evidence type="ECO:0000256" key="3">
    <source>
        <dbReference type="ARBA" id="ARBA00022989"/>
    </source>
</evidence>
<keyword evidence="2 5" id="KW-0812">Transmembrane</keyword>
<keyword evidence="7" id="KW-0489">Methyltransferase</keyword>
<feature type="transmembrane region" description="Helical" evidence="5">
    <location>
        <begin position="7"/>
        <end position="33"/>
    </location>
</feature>
<dbReference type="PANTHER" id="PTHR12714">
    <property type="entry name" value="PROTEIN-S ISOPRENYLCYSTEINE O-METHYLTRANSFERASE"/>
    <property type="match status" value="1"/>
</dbReference>
<dbReference type="GeneID" id="28488831"/>
<reference evidence="8" key="2">
    <citation type="submission" date="2016-02" db="EMBL/GenBank/DDBJ databases">
        <title>The draft genome sequence of the rumen methanogen Methanobrevibacter olleyae YLM1.</title>
        <authorList>
            <consortium name="New Zealand Agricultural Greenhouse Gas Research Centre/Pastoral Greenhouse Gas Research Consortium"/>
            <person name="Kelly W.J."/>
            <person name="Li D."/>
            <person name="Lambie S.C."/>
            <person name="Attwood G.T."/>
            <person name="Altermann E."/>
            <person name="Leahy S.C."/>
        </authorList>
    </citation>
    <scope>NUCLEOTIDE SEQUENCE [LARGE SCALE GENOMIC DNA]</scope>
    <source>
        <strain evidence="8">YLM1</strain>
    </source>
</reference>
<dbReference type="EMBL" id="FOTL01000036">
    <property type="protein sequence ID" value="SFL76478.1"/>
    <property type="molecule type" value="Genomic_DNA"/>
</dbReference>
<dbReference type="RefSeq" id="WP_067146040.1">
    <property type="nucleotide sequence ID" value="NZ_CP014265.1"/>
</dbReference>
<evidence type="ECO:0000256" key="5">
    <source>
        <dbReference type="SAM" id="Phobius"/>
    </source>
</evidence>
<feature type="transmembrane region" description="Helical" evidence="5">
    <location>
        <begin position="89"/>
        <end position="106"/>
    </location>
</feature>
<dbReference type="GO" id="GO:0032259">
    <property type="term" value="P:methylation"/>
    <property type="evidence" value="ECO:0007669"/>
    <property type="project" value="UniProtKB-KW"/>
</dbReference>
<dbReference type="PANTHER" id="PTHR12714:SF9">
    <property type="entry name" value="PROTEIN-S-ISOPRENYLCYSTEINE O-METHYLTRANSFERASE"/>
    <property type="match status" value="1"/>
</dbReference>
<evidence type="ECO:0000256" key="4">
    <source>
        <dbReference type="ARBA" id="ARBA00023136"/>
    </source>
</evidence>
<reference evidence="7" key="4">
    <citation type="submission" date="2016-10" db="EMBL/GenBank/DDBJ databases">
        <authorList>
            <person name="de Groot N.N."/>
        </authorList>
    </citation>
    <scope>NUCLEOTIDE SEQUENCE [LARGE SCALE GENOMIC DNA]</scope>
    <source>
        <strain evidence="7">DSM 16632</strain>
    </source>
</reference>
<gene>
    <name evidence="7" type="ORF">SAMN02910297_01700</name>
    <name evidence="6" type="ORF">YLM1_0531</name>
</gene>
<reference evidence="9" key="3">
    <citation type="submission" date="2016-10" db="EMBL/GenBank/DDBJ databases">
        <authorList>
            <person name="Varghese N."/>
        </authorList>
    </citation>
    <scope>NUCLEOTIDE SEQUENCE [LARGE SCALE GENOMIC DNA]</scope>
    <source>
        <strain evidence="9">DSM 16632</strain>
    </source>
</reference>
<dbReference type="Pfam" id="PF04191">
    <property type="entry name" value="PEMT"/>
    <property type="match status" value="1"/>
</dbReference>
<evidence type="ECO:0000313" key="6">
    <source>
        <dbReference type="EMBL" id="AMK15088.1"/>
    </source>
</evidence>
<dbReference type="GO" id="GO:0008168">
    <property type="term" value="F:methyltransferase activity"/>
    <property type="evidence" value="ECO:0007669"/>
    <property type="project" value="UniProtKB-KW"/>
</dbReference>
<keyword evidence="3 5" id="KW-1133">Transmembrane helix</keyword>
<feature type="transmembrane region" description="Helical" evidence="5">
    <location>
        <begin position="112"/>
        <end position="130"/>
    </location>
</feature>
<reference evidence="6 8" key="1">
    <citation type="journal article" date="2016" name="Genome Announc.">
        <title>Draft Genome Sequence of the Rumen Methanogen Methanobrevibacter olleyae YLM1.</title>
        <authorList>
            <person name="Kelly W.J."/>
            <person name="Li D."/>
            <person name="Lambie S.C."/>
            <person name="Cox F."/>
            <person name="Attwood G.T."/>
            <person name="Altermann E."/>
            <person name="Leahy S.C."/>
        </authorList>
    </citation>
    <scope>NUCLEOTIDE SEQUENCE [LARGE SCALE GENOMIC DNA]</scope>
    <source>
        <strain evidence="6 8">YLM1</strain>
    </source>
</reference>
<evidence type="ECO:0000313" key="7">
    <source>
        <dbReference type="EMBL" id="SFL76478.1"/>
    </source>
</evidence>
<proteinExistence type="predicted"/>
<dbReference type="KEGG" id="mol:YLM1_0531"/>
<dbReference type="InterPro" id="IPR007318">
    <property type="entry name" value="Phopholipid_MeTrfase"/>
</dbReference>
<dbReference type="STRING" id="294671.YLM1_0531"/>
<protein>
    <submittedName>
        <fullName evidence="7">Protein-S-isoprenylcysteine O-methyltransferase Ste14</fullName>
    </submittedName>
</protein>
<sequence length="160" mass="18602">MKNEEHLPILGVGPFIIIPIILISILSLVFSYYEIIPLYQIKELNILFFLLGIILVIMGIILWLLAVVNSRISQQIINNNLVTSGVYSYVRHPIYSAFLFISTGLILISQNIALFFLPIIYWLALTIAMIKTEERWLLKKYGDEYVQYSKKVNRFIPFFN</sequence>
<comment type="subcellular location">
    <subcellularLocation>
        <location evidence="1">Endomembrane system</location>
        <topology evidence="1">Multi-pass membrane protein</topology>
    </subcellularLocation>
</comment>
<dbReference type="OrthoDB" id="78244at2157"/>
<evidence type="ECO:0000256" key="1">
    <source>
        <dbReference type="ARBA" id="ARBA00004127"/>
    </source>
</evidence>
<dbReference type="Proteomes" id="UP000066376">
    <property type="component" value="Chromosome"/>
</dbReference>